<organism evidence="2 3">
    <name type="scientific">Nocardioides simplex</name>
    <name type="common">Arthrobacter simplex</name>
    <dbReference type="NCBI Taxonomy" id="2045"/>
    <lineage>
        <taxon>Bacteria</taxon>
        <taxon>Bacillati</taxon>
        <taxon>Actinomycetota</taxon>
        <taxon>Actinomycetes</taxon>
        <taxon>Propionibacteriales</taxon>
        <taxon>Nocardioidaceae</taxon>
        <taxon>Pimelobacter</taxon>
    </lineage>
</organism>
<keyword evidence="1" id="KW-0812">Transmembrane</keyword>
<evidence type="ECO:0000313" key="3">
    <source>
        <dbReference type="Proteomes" id="UP000449906"/>
    </source>
</evidence>
<reference evidence="2 3" key="1">
    <citation type="submission" date="2019-09" db="EMBL/GenBank/DDBJ databases">
        <title>Pimelobacter sp. isolated from Paulinella.</title>
        <authorList>
            <person name="Jeong S.E."/>
        </authorList>
    </citation>
    <scope>NUCLEOTIDE SEQUENCE [LARGE SCALE GENOMIC DNA]</scope>
    <source>
        <strain evidence="2 3">Pch-N</strain>
    </source>
</reference>
<evidence type="ECO:0000313" key="2">
    <source>
        <dbReference type="EMBL" id="KAB2807100.1"/>
    </source>
</evidence>
<keyword evidence="1" id="KW-1133">Transmembrane helix</keyword>
<feature type="transmembrane region" description="Helical" evidence="1">
    <location>
        <begin position="179"/>
        <end position="197"/>
    </location>
</feature>
<dbReference type="Proteomes" id="UP000449906">
    <property type="component" value="Unassembled WGS sequence"/>
</dbReference>
<keyword evidence="1" id="KW-0472">Membrane</keyword>
<dbReference type="AlphaFoldDB" id="A0A7J5DQU9"/>
<gene>
    <name evidence="2" type="ORF">F9L07_26740</name>
</gene>
<protein>
    <recommendedName>
        <fullName evidence="4">DUF1648 domain-containing protein</fullName>
    </recommendedName>
</protein>
<sequence>MNLRLRQLLAALAVLQAPLWAAGVALRLRDDVPDPVPTHWGIGGEVDGTLGLGPFTTAVLAVVVLASLVALGCVARAGRGTALAGLGAAGATWFAALPASLYVATLVAAEGAARAEDVRLPVVSIVLATVLPFVAALVVHRLLPGPSGPGAPVPVPASSVALADGERVVWVGQASSRRLLVAGIVLGLGTLPLWFAVWPAALATALAAVAVAWVHVVTARVDDAGVAVSWGPAQWPRVRIDLADIAAAEAADIEPLRWGGWGYRRTTRGRAAVARRGPGLVLTLRDGQRFAATVDRPEAAAELVNALVGRLSRTAR</sequence>
<feature type="transmembrane region" description="Helical" evidence="1">
    <location>
        <begin position="55"/>
        <end position="75"/>
    </location>
</feature>
<feature type="transmembrane region" description="Helical" evidence="1">
    <location>
        <begin position="203"/>
        <end position="221"/>
    </location>
</feature>
<dbReference type="EMBL" id="WBVM01000006">
    <property type="protein sequence ID" value="KAB2807100.1"/>
    <property type="molecule type" value="Genomic_DNA"/>
</dbReference>
<accession>A0A7J5DQU9</accession>
<evidence type="ECO:0000256" key="1">
    <source>
        <dbReference type="SAM" id="Phobius"/>
    </source>
</evidence>
<feature type="transmembrane region" description="Helical" evidence="1">
    <location>
        <begin position="120"/>
        <end position="139"/>
    </location>
</feature>
<name>A0A7J5DQU9_NOCSI</name>
<comment type="caution">
    <text evidence="2">The sequence shown here is derived from an EMBL/GenBank/DDBJ whole genome shotgun (WGS) entry which is preliminary data.</text>
</comment>
<proteinExistence type="predicted"/>
<feature type="transmembrane region" description="Helical" evidence="1">
    <location>
        <begin position="82"/>
        <end position="108"/>
    </location>
</feature>
<evidence type="ECO:0008006" key="4">
    <source>
        <dbReference type="Google" id="ProtNLM"/>
    </source>
</evidence>
<dbReference type="RefSeq" id="WP_151582932.1">
    <property type="nucleotide sequence ID" value="NZ_WBVM01000006.1"/>
</dbReference>